<dbReference type="Proteomes" id="UP000198908">
    <property type="component" value="Unassembled WGS sequence"/>
</dbReference>
<sequence>MNITFPDRPPYYDANRLALTFPATAGGMNVECAITAEALEDHFGAASPREADLRAAFVAHRAAIESAAARMIEATGSDAVTLHSGYFRMYGDSGEAPKDRAR</sequence>
<dbReference type="Gene3D" id="3.30.160.140">
    <property type="entry name" value="Shew3726-like"/>
    <property type="match status" value="1"/>
</dbReference>
<dbReference type="SUPFAM" id="SSF160272">
    <property type="entry name" value="Shew3726-like"/>
    <property type="match status" value="1"/>
</dbReference>
<dbReference type="InterPro" id="IPR009962">
    <property type="entry name" value="DUF1488"/>
</dbReference>
<keyword evidence="2" id="KW-1185">Reference proteome</keyword>
<gene>
    <name evidence="1" type="ORF">SAMN05421548_11548</name>
</gene>
<name>A0A1G6SFJ1_9BURK</name>
<dbReference type="EMBL" id="FMYQ01000015">
    <property type="protein sequence ID" value="SDD15421.1"/>
    <property type="molecule type" value="Genomic_DNA"/>
</dbReference>
<proteinExistence type="predicted"/>
<organism evidence="1 2">
    <name type="scientific">Paraburkholderia lycopersici</name>
    <dbReference type="NCBI Taxonomy" id="416944"/>
    <lineage>
        <taxon>Bacteria</taxon>
        <taxon>Pseudomonadati</taxon>
        <taxon>Pseudomonadota</taxon>
        <taxon>Betaproteobacteria</taxon>
        <taxon>Burkholderiales</taxon>
        <taxon>Burkholderiaceae</taxon>
        <taxon>Paraburkholderia</taxon>
    </lineage>
</organism>
<dbReference type="AlphaFoldDB" id="A0A1G6SFJ1"/>
<accession>A0A1G6SFJ1</accession>
<dbReference type="RefSeq" id="WP_091998672.1">
    <property type="nucleotide sequence ID" value="NZ_FMYQ01000015.1"/>
</dbReference>
<evidence type="ECO:0000313" key="1">
    <source>
        <dbReference type="EMBL" id="SDD15421.1"/>
    </source>
</evidence>
<protein>
    <submittedName>
        <fullName evidence="1">Uncharacterized protein</fullName>
    </submittedName>
</protein>
<dbReference type="InterPro" id="IPR036692">
    <property type="entry name" value="Shew3726-like_sf"/>
</dbReference>
<dbReference type="OrthoDB" id="8967044at2"/>
<reference evidence="2" key="1">
    <citation type="submission" date="2016-09" db="EMBL/GenBank/DDBJ databases">
        <authorList>
            <person name="Varghese N."/>
            <person name="Submissions S."/>
        </authorList>
    </citation>
    <scope>NUCLEOTIDE SEQUENCE [LARGE SCALE GENOMIC DNA]</scope>
    <source>
        <strain evidence="2">TNe-862</strain>
    </source>
</reference>
<dbReference type="STRING" id="416944.SAMN05421548_11548"/>
<dbReference type="Pfam" id="PF07369">
    <property type="entry name" value="DUF1488"/>
    <property type="match status" value="1"/>
</dbReference>
<evidence type="ECO:0000313" key="2">
    <source>
        <dbReference type="Proteomes" id="UP000198908"/>
    </source>
</evidence>